<dbReference type="EMBL" id="AFNH02000306">
    <property type="protein sequence ID" value="EZG78193.1"/>
    <property type="molecule type" value="Genomic_DNA"/>
</dbReference>
<dbReference type="Proteomes" id="UP000019763">
    <property type="component" value="Unassembled WGS sequence"/>
</dbReference>
<accession>A0A023BAA3</accession>
<reference evidence="1" key="1">
    <citation type="submission" date="2013-12" db="EMBL/GenBank/DDBJ databases">
        <authorList>
            <person name="Omoto C.K."/>
            <person name="Sibley D."/>
            <person name="Venepally P."/>
            <person name="Hadjithomas M."/>
            <person name="Karamycheva S."/>
            <person name="Brunk B."/>
            <person name="Roos D."/>
            <person name="Caler E."/>
            <person name="Lorenzi H."/>
        </authorList>
    </citation>
    <scope>NUCLEOTIDE SEQUENCE</scope>
</reference>
<name>A0A023BAA3_GRENI</name>
<gene>
    <name evidence="1" type="ORF">GNI_039930</name>
</gene>
<evidence type="ECO:0000313" key="2">
    <source>
        <dbReference type="Proteomes" id="UP000019763"/>
    </source>
</evidence>
<evidence type="ECO:0000313" key="1">
    <source>
        <dbReference type="EMBL" id="EZG78193.1"/>
    </source>
</evidence>
<organism evidence="1 2">
    <name type="scientific">Gregarina niphandrodes</name>
    <name type="common">Septate eugregarine</name>
    <dbReference type="NCBI Taxonomy" id="110365"/>
    <lineage>
        <taxon>Eukaryota</taxon>
        <taxon>Sar</taxon>
        <taxon>Alveolata</taxon>
        <taxon>Apicomplexa</taxon>
        <taxon>Conoidasida</taxon>
        <taxon>Gregarinasina</taxon>
        <taxon>Eugregarinorida</taxon>
        <taxon>Gregarinidae</taxon>
        <taxon>Gregarina</taxon>
    </lineage>
</organism>
<dbReference type="GeneID" id="22911535"/>
<comment type="caution">
    <text evidence="1">The sequence shown here is derived from an EMBL/GenBank/DDBJ whole genome shotgun (WGS) entry which is preliminary data.</text>
</comment>
<dbReference type="AlphaFoldDB" id="A0A023BAA3"/>
<keyword evidence="2" id="KW-1185">Reference proteome</keyword>
<sequence length="96" mass="11127">MAILFLDLQKILQVADSGQALPLEDISYKLYIKSEDGGKPVAFDNWLWIKANKAQLQRQSLFMFDQNQNDIRELLLTAATRDRWPGYNNVKISVKR</sequence>
<protein>
    <submittedName>
        <fullName evidence="1">Uncharacterized protein</fullName>
    </submittedName>
</protein>
<dbReference type="RefSeq" id="XP_011129413.1">
    <property type="nucleotide sequence ID" value="XM_011131111.1"/>
</dbReference>
<dbReference type="VEuPathDB" id="CryptoDB:GNI_039930"/>
<proteinExistence type="predicted"/>